<reference evidence="1 2" key="1">
    <citation type="journal article" date="2018" name="Mol. Plant">
        <title>The genome of Artemisia annua provides insight into the evolution of Asteraceae family and artemisinin biosynthesis.</title>
        <authorList>
            <person name="Shen Q."/>
            <person name="Zhang L."/>
            <person name="Liao Z."/>
            <person name="Wang S."/>
            <person name="Yan T."/>
            <person name="Shi P."/>
            <person name="Liu M."/>
            <person name="Fu X."/>
            <person name="Pan Q."/>
            <person name="Wang Y."/>
            <person name="Lv Z."/>
            <person name="Lu X."/>
            <person name="Zhang F."/>
            <person name="Jiang W."/>
            <person name="Ma Y."/>
            <person name="Chen M."/>
            <person name="Hao X."/>
            <person name="Li L."/>
            <person name="Tang Y."/>
            <person name="Lv G."/>
            <person name="Zhou Y."/>
            <person name="Sun X."/>
            <person name="Brodelius P.E."/>
            <person name="Rose J.K.C."/>
            <person name="Tang K."/>
        </authorList>
    </citation>
    <scope>NUCLEOTIDE SEQUENCE [LARGE SCALE GENOMIC DNA]</scope>
    <source>
        <strain evidence="2">cv. Huhao1</strain>
        <tissue evidence="1">Leaf</tissue>
    </source>
</reference>
<name>A0A2U1MIX1_ARTAN</name>
<dbReference type="EMBL" id="PKPP01005159">
    <property type="protein sequence ID" value="PWA61221.1"/>
    <property type="molecule type" value="Genomic_DNA"/>
</dbReference>
<proteinExistence type="predicted"/>
<accession>A0A2U1MIX1</accession>
<organism evidence="1 2">
    <name type="scientific">Artemisia annua</name>
    <name type="common">Sweet wormwood</name>
    <dbReference type="NCBI Taxonomy" id="35608"/>
    <lineage>
        <taxon>Eukaryota</taxon>
        <taxon>Viridiplantae</taxon>
        <taxon>Streptophyta</taxon>
        <taxon>Embryophyta</taxon>
        <taxon>Tracheophyta</taxon>
        <taxon>Spermatophyta</taxon>
        <taxon>Magnoliopsida</taxon>
        <taxon>eudicotyledons</taxon>
        <taxon>Gunneridae</taxon>
        <taxon>Pentapetalae</taxon>
        <taxon>asterids</taxon>
        <taxon>campanulids</taxon>
        <taxon>Asterales</taxon>
        <taxon>Asteraceae</taxon>
        <taxon>Asteroideae</taxon>
        <taxon>Anthemideae</taxon>
        <taxon>Artemisiinae</taxon>
        <taxon>Artemisia</taxon>
    </lineage>
</organism>
<gene>
    <name evidence="1" type="ORF">CTI12_AA375000</name>
</gene>
<sequence>MDSRFYGVLHRNIRMDSLIATDQRGGVMVLAGLQIPTDREIMKQNLNGFVRLLKHCKGDRATVQILKQRSQVQITKVTSDIVHIEDSKVQLQRVHKTGNARSVLEVHAIIRNTKSNNTVWLDEVAAMEAYSRSRAVKVDHGQELNDNVPNGSFTSRKQNGVVNIINLPCYMSPFQGYLTMHSHPSTFPKDPSMSSECGRFYTYRKRSHNKGS</sequence>
<protein>
    <submittedName>
        <fullName evidence="1">Uncharacterized protein</fullName>
    </submittedName>
</protein>
<keyword evidence="2" id="KW-1185">Reference proteome</keyword>
<evidence type="ECO:0000313" key="2">
    <source>
        <dbReference type="Proteomes" id="UP000245207"/>
    </source>
</evidence>
<comment type="caution">
    <text evidence="1">The sequence shown here is derived from an EMBL/GenBank/DDBJ whole genome shotgun (WGS) entry which is preliminary data.</text>
</comment>
<dbReference type="Proteomes" id="UP000245207">
    <property type="component" value="Unassembled WGS sequence"/>
</dbReference>
<evidence type="ECO:0000313" key="1">
    <source>
        <dbReference type="EMBL" id="PWA61221.1"/>
    </source>
</evidence>
<dbReference type="AlphaFoldDB" id="A0A2U1MIX1"/>